<keyword evidence="2" id="KW-1133">Transmembrane helix</keyword>
<proteinExistence type="predicted"/>
<keyword evidence="4" id="KW-1185">Reference proteome</keyword>
<evidence type="ECO:0000256" key="2">
    <source>
        <dbReference type="SAM" id="Phobius"/>
    </source>
</evidence>
<feature type="region of interest" description="Disordered" evidence="1">
    <location>
        <begin position="365"/>
        <end position="384"/>
    </location>
</feature>
<dbReference type="EMBL" id="KN847534">
    <property type="protein sequence ID" value="KIW06882.1"/>
    <property type="molecule type" value="Genomic_DNA"/>
</dbReference>
<dbReference type="AlphaFoldDB" id="A0A0D1Z1T0"/>
<feature type="region of interest" description="Disordered" evidence="1">
    <location>
        <begin position="34"/>
        <end position="334"/>
    </location>
</feature>
<dbReference type="OrthoDB" id="4207724at2759"/>
<keyword evidence="2" id="KW-0472">Membrane</keyword>
<evidence type="ECO:0000313" key="4">
    <source>
        <dbReference type="Proteomes" id="UP000053259"/>
    </source>
</evidence>
<organism evidence="3 4">
    <name type="scientific">Verruconis gallopava</name>
    <dbReference type="NCBI Taxonomy" id="253628"/>
    <lineage>
        <taxon>Eukaryota</taxon>
        <taxon>Fungi</taxon>
        <taxon>Dikarya</taxon>
        <taxon>Ascomycota</taxon>
        <taxon>Pezizomycotina</taxon>
        <taxon>Dothideomycetes</taxon>
        <taxon>Pleosporomycetidae</taxon>
        <taxon>Venturiales</taxon>
        <taxon>Sympoventuriaceae</taxon>
        <taxon>Verruconis</taxon>
    </lineage>
</organism>
<accession>A0A0D1Z1T0</accession>
<evidence type="ECO:0000256" key="1">
    <source>
        <dbReference type="SAM" id="MobiDB-lite"/>
    </source>
</evidence>
<feature type="compositionally biased region" description="Low complexity" evidence="1">
    <location>
        <begin position="125"/>
        <end position="136"/>
    </location>
</feature>
<evidence type="ECO:0000313" key="3">
    <source>
        <dbReference type="EMBL" id="KIW06882.1"/>
    </source>
</evidence>
<feature type="compositionally biased region" description="Low complexity" evidence="1">
    <location>
        <begin position="298"/>
        <end position="330"/>
    </location>
</feature>
<feature type="compositionally biased region" description="Basic and acidic residues" evidence="1">
    <location>
        <begin position="235"/>
        <end position="269"/>
    </location>
</feature>
<dbReference type="InParanoid" id="A0A0D1Z1T0"/>
<protein>
    <submittedName>
        <fullName evidence="3">Uncharacterized protein</fullName>
    </submittedName>
</protein>
<keyword evidence="2" id="KW-0812">Transmembrane</keyword>
<dbReference type="Proteomes" id="UP000053259">
    <property type="component" value="Unassembled WGS sequence"/>
</dbReference>
<dbReference type="VEuPathDB" id="FungiDB:PV09_02558"/>
<dbReference type="GeneID" id="27310531"/>
<gene>
    <name evidence="3" type="ORF">PV09_02558</name>
</gene>
<name>A0A0D1Z1T0_9PEZI</name>
<reference evidence="3 4" key="1">
    <citation type="submission" date="2015-01" db="EMBL/GenBank/DDBJ databases">
        <title>The Genome Sequence of Ochroconis gallopava CBS43764.</title>
        <authorList>
            <consortium name="The Broad Institute Genomics Platform"/>
            <person name="Cuomo C."/>
            <person name="de Hoog S."/>
            <person name="Gorbushina A."/>
            <person name="Stielow B."/>
            <person name="Teixiera M."/>
            <person name="Abouelleil A."/>
            <person name="Chapman S.B."/>
            <person name="Priest M."/>
            <person name="Young S.K."/>
            <person name="Wortman J."/>
            <person name="Nusbaum C."/>
            <person name="Birren B."/>
        </authorList>
    </citation>
    <scope>NUCLEOTIDE SEQUENCE [LARGE SCALE GENOMIC DNA]</scope>
    <source>
        <strain evidence="3 4">CBS 43764</strain>
    </source>
</reference>
<dbReference type="HOGENOM" id="CLU_050102_0_0_1"/>
<feature type="transmembrane region" description="Helical" evidence="2">
    <location>
        <begin position="6"/>
        <end position="25"/>
    </location>
</feature>
<sequence length="384" mass="42159">MDPSYYTVLGWTVTIVGGGIAYYYYSRPDGRHRDFRGRAQRNNLPRPATTATQDSQDEASNIKRRKRDERARAAPSSGSRNSRDSETDSAQLANSTSKRVALDDGEEEKEDVSWAHQLNQKKKGTTLAPPARAATRQKTVKQSNANNRAAELSTEESSAAGDAEYDLSPAISLTANDKTPSGRDVSDMLEPAAPGPSILKISEPTNTFKGNKSKQQKQAKAAPQQETKKQRQNRKKAEERKAQREADEKERKILEEQQRRRARIERGEPAKNGLGSQKPASNAWKAGSGPATSGQLLDTFNNDDTTTATESTAPTSVSSSPTQVTATATAADKEDWWAKNTIPEEEQTRMLREQDEDSWVTVGQKGKKVHRHPQGGAVQTVAVV</sequence>
<dbReference type="RefSeq" id="XP_016216751.1">
    <property type="nucleotide sequence ID" value="XM_016355615.1"/>
</dbReference>
<dbReference type="STRING" id="253628.A0A0D1Z1T0"/>
<feature type="compositionally biased region" description="Polar residues" evidence="1">
    <location>
        <begin position="88"/>
        <end position="98"/>
    </location>
</feature>
<feature type="compositionally biased region" description="Low complexity" evidence="1">
    <location>
        <begin position="149"/>
        <end position="160"/>
    </location>
</feature>